<protein>
    <recommendedName>
        <fullName evidence="2">polynucleotide 5'-hydroxyl-kinase</fullName>
        <ecNumber evidence="2">2.7.1.78</ecNumber>
    </recommendedName>
</protein>
<evidence type="ECO:0000313" key="12">
    <source>
        <dbReference type="EMBL" id="SDK27533.1"/>
    </source>
</evidence>
<dbReference type="Proteomes" id="UP000326500">
    <property type="component" value="Unassembled WGS sequence"/>
</dbReference>
<dbReference type="AlphaFoldDB" id="A0A1G9AJV7"/>
<dbReference type="PANTHER" id="PTHR12755">
    <property type="entry name" value="CLEAVAGE/POLYADENYLATION FACTOR IA SUBUNIT CLP1P"/>
    <property type="match status" value="1"/>
</dbReference>
<evidence type="ECO:0000256" key="10">
    <source>
        <dbReference type="SAM" id="MobiDB-lite"/>
    </source>
</evidence>
<gene>
    <name evidence="12" type="ORF">SAMN04488571_10699</name>
</gene>
<dbReference type="PANTHER" id="PTHR12755:SF3">
    <property type="entry name" value="POLYNUCLEOTIDE 5'-HYDROXYL-KINASE NOL9"/>
    <property type="match status" value="1"/>
</dbReference>
<accession>A0A1G9AJV7</accession>
<feature type="domain" description="AAA+ ATPase" evidence="11">
    <location>
        <begin position="48"/>
        <end position="205"/>
    </location>
</feature>
<dbReference type="InterPro" id="IPR045116">
    <property type="entry name" value="Clp1/Grc3"/>
</dbReference>
<evidence type="ECO:0000256" key="1">
    <source>
        <dbReference type="ARBA" id="ARBA00001968"/>
    </source>
</evidence>
<dbReference type="Gene3D" id="3.40.50.300">
    <property type="entry name" value="P-loop containing nucleotide triphosphate hydrolases"/>
    <property type="match status" value="1"/>
</dbReference>
<evidence type="ECO:0000256" key="8">
    <source>
        <dbReference type="ARBA" id="ARBA00044641"/>
    </source>
</evidence>
<organism evidence="12 13">
    <name type="scientific">Methanoculleus thermophilus</name>
    <dbReference type="NCBI Taxonomy" id="2200"/>
    <lineage>
        <taxon>Archaea</taxon>
        <taxon>Methanobacteriati</taxon>
        <taxon>Methanobacteriota</taxon>
        <taxon>Stenosarchaea group</taxon>
        <taxon>Methanomicrobia</taxon>
        <taxon>Methanomicrobiales</taxon>
        <taxon>Methanomicrobiaceae</taxon>
        <taxon>Methanoculleus</taxon>
    </lineage>
</organism>
<evidence type="ECO:0000256" key="2">
    <source>
        <dbReference type="ARBA" id="ARBA00012157"/>
    </source>
</evidence>
<name>A0A1G9AJV7_9EURY</name>
<evidence type="ECO:0000259" key="11">
    <source>
        <dbReference type="SMART" id="SM00382"/>
    </source>
</evidence>
<evidence type="ECO:0000256" key="9">
    <source>
        <dbReference type="ARBA" id="ARBA00044673"/>
    </source>
</evidence>
<keyword evidence="3" id="KW-0808">Transferase</keyword>
<dbReference type="EC" id="2.7.1.78" evidence="2"/>
<comment type="function">
    <text evidence="7">Polynucleotide kinase that can phosphorylate the 5'-hydroxyl groups of both single-stranded RNA (ssRNA) and single-stranded DNA (ssDNA). Exhibits a strong preference for ssRNA.</text>
</comment>
<reference evidence="12 13" key="1">
    <citation type="submission" date="2016-10" db="EMBL/GenBank/DDBJ databases">
        <authorList>
            <person name="Varghese N."/>
            <person name="Submissions S."/>
        </authorList>
    </citation>
    <scope>NUCLEOTIDE SEQUENCE [LARGE SCALE GENOMIC DNA]</scope>
    <source>
        <strain evidence="12 13">DSM 2373</strain>
    </source>
</reference>
<dbReference type="InterPro" id="IPR027417">
    <property type="entry name" value="P-loop_NTPase"/>
</dbReference>
<keyword evidence="6" id="KW-0067">ATP-binding</keyword>
<dbReference type="InterPro" id="IPR003593">
    <property type="entry name" value="AAA+_ATPase"/>
</dbReference>
<evidence type="ECO:0000256" key="6">
    <source>
        <dbReference type="ARBA" id="ARBA00022840"/>
    </source>
</evidence>
<dbReference type="GO" id="GO:0051734">
    <property type="term" value="F:ATP-dependent polynucleotide 5'-hydroxyl-kinase activity"/>
    <property type="evidence" value="ECO:0007669"/>
    <property type="project" value="UniProtKB-EC"/>
</dbReference>
<evidence type="ECO:0000256" key="5">
    <source>
        <dbReference type="ARBA" id="ARBA00022777"/>
    </source>
</evidence>
<dbReference type="GO" id="GO:0006396">
    <property type="term" value="P:RNA processing"/>
    <property type="evidence" value="ECO:0007669"/>
    <property type="project" value="InterPro"/>
</dbReference>
<comment type="cofactor">
    <cofactor evidence="1">
        <name>a divalent metal cation</name>
        <dbReference type="ChEBI" id="CHEBI:60240"/>
    </cofactor>
</comment>
<keyword evidence="13" id="KW-1185">Reference proteome</keyword>
<dbReference type="STRING" id="2200.GCA_001571405_02221"/>
<dbReference type="EMBL" id="FNFT01000006">
    <property type="protein sequence ID" value="SDK27533.1"/>
    <property type="molecule type" value="Genomic_DNA"/>
</dbReference>
<dbReference type="SUPFAM" id="SSF52540">
    <property type="entry name" value="P-loop containing nucleoside triphosphate hydrolases"/>
    <property type="match status" value="1"/>
</dbReference>
<dbReference type="Pfam" id="PF16575">
    <property type="entry name" value="CLP1_P"/>
    <property type="match status" value="1"/>
</dbReference>
<proteinExistence type="predicted"/>
<evidence type="ECO:0000256" key="3">
    <source>
        <dbReference type="ARBA" id="ARBA00022679"/>
    </source>
</evidence>
<comment type="catalytic activity">
    <reaction evidence="8">
        <text>a 5'-end dephospho-ribonucleoside-RNA + ATP = a 5'-end 5'-phospho-ribonucleoside-RNA + ADP + H(+)</text>
        <dbReference type="Rhea" id="RHEA:54580"/>
        <dbReference type="Rhea" id="RHEA-COMP:13936"/>
        <dbReference type="Rhea" id="RHEA-COMP:15179"/>
        <dbReference type="ChEBI" id="CHEBI:15378"/>
        <dbReference type="ChEBI" id="CHEBI:30616"/>
        <dbReference type="ChEBI" id="CHEBI:138282"/>
        <dbReference type="ChEBI" id="CHEBI:138284"/>
        <dbReference type="ChEBI" id="CHEBI:456216"/>
        <dbReference type="EC" id="2.7.1.78"/>
    </reaction>
</comment>
<feature type="region of interest" description="Disordered" evidence="10">
    <location>
        <begin position="316"/>
        <end position="336"/>
    </location>
</feature>
<sequence>MGHEVGPGRDRDNVPRAFYIYGPHYPPAMISIGREWEELTEALLRADTPERVYVIGATDSGKSTLCHYLVERAAIHTKTAYVDCDTGQSRIGPPTTEGMVIYNGAPEPPCQSYLRFVGSTSPGGHFIQMLTGAKRLVEKAAELSTDVTIIDSPGLIYGGAGIEFQVQMIDLLRPTRIVALQHGRELERILANFSRDPAMAIHRIPVAPAAVARSPIERRRYREECFAAYFAEGRAQGISLLGLGFQGRIPDMKNPHEIKGRLVSFNDPENFVLALAIVEKVHRRGQVLEVFAPPFDQAAVASVRFGSIYLDLAAEPGSMESTHPNPHAGMKERKSA</sequence>
<comment type="catalytic activity">
    <reaction evidence="9">
        <text>a 5'-end dephospho-2'-deoxyribonucleoside-DNA + ATP = a 5'-end 5'-phospho-2'-deoxyribonucleoside-DNA + ADP + H(+)</text>
        <dbReference type="Rhea" id="RHEA:15669"/>
        <dbReference type="Rhea" id="RHEA-COMP:13180"/>
        <dbReference type="Rhea" id="RHEA-COMP:13184"/>
        <dbReference type="ChEBI" id="CHEBI:15378"/>
        <dbReference type="ChEBI" id="CHEBI:30616"/>
        <dbReference type="ChEBI" id="CHEBI:136412"/>
        <dbReference type="ChEBI" id="CHEBI:136416"/>
        <dbReference type="ChEBI" id="CHEBI:456216"/>
        <dbReference type="EC" id="2.7.1.78"/>
    </reaction>
</comment>
<dbReference type="GO" id="GO:0005524">
    <property type="term" value="F:ATP binding"/>
    <property type="evidence" value="ECO:0007669"/>
    <property type="project" value="UniProtKB-KW"/>
</dbReference>
<keyword evidence="5 12" id="KW-0418">Kinase</keyword>
<dbReference type="InterPro" id="IPR032319">
    <property type="entry name" value="CLP1_P"/>
</dbReference>
<keyword evidence="4" id="KW-0547">Nucleotide-binding</keyword>
<evidence type="ECO:0000313" key="13">
    <source>
        <dbReference type="Proteomes" id="UP000326500"/>
    </source>
</evidence>
<evidence type="ECO:0000256" key="4">
    <source>
        <dbReference type="ARBA" id="ARBA00022741"/>
    </source>
</evidence>
<dbReference type="SMART" id="SM00382">
    <property type="entry name" value="AAA"/>
    <property type="match status" value="1"/>
</dbReference>
<evidence type="ECO:0000256" key="7">
    <source>
        <dbReference type="ARBA" id="ARBA00024737"/>
    </source>
</evidence>